<dbReference type="GO" id="GO:0005634">
    <property type="term" value="C:nucleus"/>
    <property type="evidence" value="ECO:0007669"/>
    <property type="project" value="TreeGrafter"/>
</dbReference>
<comment type="caution">
    <text evidence="1">The sequence shown here is derived from an EMBL/GenBank/DDBJ whole genome shotgun (WGS) entry which is preliminary data.</text>
</comment>
<dbReference type="InterPro" id="IPR039321">
    <property type="entry name" value="IDM2/3-like"/>
</dbReference>
<dbReference type="Proteomes" id="UP000257109">
    <property type="component" value="Unassembled WGS sequence"/>
</dbReference>
<dbReference type="Gene3D" id="2.60.40.790">
    <property type="match status" value="1"/>
</dbReference>
<feature type="non-terminal residue" evidence="1">
    <location>
        <position position="1"/>
    </location>
</feature>
<accession>A0A371HTN3</accession>
<dbReference type="SUPFAM" id="SSF49764">
    <property type="entry name" value="HSP20-like chaperones"/>
    <property type="match status" value="1"/>
</dbReference>
<dbReference type="FunFam" id="2.60.40.790:FF:000049">
    <property type="entry name" value="Increased DNA methylation 3"/>
    <property type="match status" value="1"/>
</dbReference>
<gene>
    <name evidence="1" type="primary">IDM2</name>
    <name evidence="1" type="ORF">CR513_09914</name>
</gene>
<dbReference type="CDD" id="cd06464">
    <property type="entry name" value="ACD_sHsps-like"/>
    <property type="match status" value="1"/>
</dbReference>
<reference evidence="1" key="1">
    <citation type="submission" date="2018-05" db="EMBL/GenBank/DDBJ databases">
        <title>Draft genome of Mucuna pruriens seed.</title>
        <authorList>
            <person name="Nnadi N.E."/>
            <person name="Vos R."/>
            <person name="Hasami M.H."/>
            <person name="Devisetty U.K."/>
            <person name="Aguiy J.C."/>
        </authorList>
    </citation>
    <scope>NUCLEOTIDE SEQUENCE [LARGE SCALE GENOMIC DNA]</scope>
    <source>
        <strain evidence="1">JCA_2017</strain>
    </source>
</reference>
<dbReference type="OrthoDB" id="1927234at2759"/>
<evidence type="ECO:0000313" key="2">
    <source>
        <dbReference type="Proteomes" id="UP000257109"/>
    </source>
</evidence>
<dbReference type="PANTHER" id="PTHR34661">
    <property type="entry name" value="INCREASED DNA METHYLATION 3"/>
    <property type="match status" value="1"/>
</dbReference>
<protein>
    <submittedName>
        <fullName evidence="1">Increased DNA methylation 2</fullName>
    </submittedName>
</protein>
<dbReference type="STRING" id="157652.A0A371HTN3"/>
<keyword evidence="2" id="KW-1185">Reference proteome</keyword>
<dbReference type="PANTHER" id="PTHR34661:SF3">
    <property type="entry name" value="INCREASED DNA METHYLATION 2"/>
    <property type="match status" value="1"/>
</dbReference>
<dbReference type="AlphaFoldDB" id="A0A371HTN3"/>
<name>A0A371HTN3_MUCPR</name>
<sequence length="423" mass="47379">MSIYSGNGTVTSNHFQRRISLHSMMVSEADLKIVTPNDDQCFLMYFIMGTYFGPDIKGETTKKSILQRVAEGLPPYTLDQLTNSFIKVVELERVYYYMLRNDKSLSLKLTLLRRFFRGQAQGGNANYPQFPDLFPPGLHPQSRFKNRHKIVHNVVFISNPDSFYMKPEDVERFKRLSGVKELHVDSDAARLQLDTCFDDSHVNVSMGKVEPDSNVQSYVGSSELGDRGANAMYNCMAAEDESDPDRVGSAMLFLPSRPSKKEWSDIVAASNNGFGLTGSAAVGRVGPIIGLMDIGECQDSYLFRVSLPGVKRDEREFSCEVGTDGKVLIRGVTTTGEKTVSRYSQVFEMQTHNLCPPGQFSITFQLPGPVDPHQFSGNFGTDGILEGIVMKGKFRWLIVFTQRGNLRTVVITMTEEKRAPRLI</sequence>
<dbReference type="EMBL" id="QJKJ01001745">
    <property type="protein sequence ID" value="RDY06146.1"/>
    <property type="molecule type" value="Genomic_DNA"/>
</dbReference>
<proteinExistence type="predicted"/>
<organism evidence="1 2">
    <name type="scientific">Mucuna pruriens</name>
    <name type="common">Velvet bean</name>
    <name type="synonym">Dolichos pruriens</name>
    <dbReference type="NCBI Taxonomy" id="157652"/>
    <lineage>
        <taxon>Eukaryota</taxon>
        <taxon>Viridiplantae</taxon>
        <taxon>Streptophyta</taxon>
        <taxon>Embryophyta</taxon>
        <taxon>Tracheophyta</taxon>
        <taxon>Spermatophyta</taxon>
        <taxon>Magnoliopsida</taxon>
        <taxon>eudicotyledons</taxon>
        <taxon>Gunneridae</taxon>
        <taxon>Pentapetalae</taxon>
        <taxon>rosids</taxon>
        <taxon>fabids</taxon>
        <taxon>Fabales</taxon>
        <taxon>Fabaceae</taxon>
        <taxon>Papilionoideae</taxon>
        <taxon>50 kb inversion clade</taxon>
        <taxon>NPAAA clade</taxon>
        <taxon>indigoferoid/millettioid clade</taxon>
        <taxon>Phaseoleae</taxon>
        <taxon>Mucuna</taxon>
    </lineage>
</organism>
<evidence type="ECO:0000313" key="1">
    <source>
        <dbReference type="EMBL" id="RDY06146.1"/>
    </source>
</evidence>
<dbReference type="InterPro" id="IPR008978">
    <property type="entry name" value="HSP20-like_chaperone"/>
</dbReference>